<evidence type="ECO:0000256" key="4">
    <source>
        <dbReference type="ARBA" id="ARBA00022694"/>
    </source>
</evidence>
<comment type="catalytic activity">
    <reaction evidence="7 8">
        <text>cytidine(34) in tRNA(Ile2) + L-lysine + ATP = lysidine(34) in tRNA(Ile2) + AMP + diphosphate + H(+)</text>
        <dbReference type="Rhea" id="RHEA:43744"/>
        <dbReference type="Rhea" id="RHEA-COMP:10625"/>
        <dbReference type="Rhea" id="RHEA-COMP:10670"/>
        <dbReference type="ChEBI" id="CHEBI:15378"/>
        <dbReference type="ChEBI" id="CHEBI:30616"/>
        <dbReference type="ChEBI" id="CHEBI:32551"/>
        <dbReference type="ChEBI" id="CHEBI:33019"/>
        <dbReference type="ChEBI" id="CHEBI:82748"/>
        <dbReference type="ChEBI" id="CHEBI:83665"/>
        <dbReference type="ChEBI" id="CHEBI:456215"/>
        <dbReference type="EC" id="6.3.4.19"/>
    </reaction>
</comment>
<dbReference type="SUPFAM" id="SSF56037">
    <property type="entry name" value="PheT/TilS domain"/>
    <property type="match status" value="1"/>
</dbReference>
<dbReference type="SMART" id="SM00977">
    <property type="entry name" value="TilS_C"/>
    <property type="match status" value="1"/>
</dbReference>
<comment type="function">
    <text evidence="8">Ligates lysine onto the cytidine present at position 34 of the AUA codon-specific tRNA(Ile) that contains the anticodon CAU, in an ATP-dependent manner. Cytidine is converted to lysidine, thus changing the amino acid specificity of the tRNA from methionine to isoleucine.</text>
</comment>
<dbReference type="InterPro" id="IPR011063">
    <property type="entry name" value="TilS/TtcA_N"/>
</dbReference>
<keyword evidence="6 8" id="KW-0067">ATP-binding</keyword>
<dbReference type="CDD" id="cd01992">
    <property type="entry name" value="TilS_N"/>
    <property type="match status" value="1"/>
</dbReference>
<dbReference type="NCBIfam" id="TIGR02433">
    <property type="entry name" value="lysidine_TilS_C"/>
    <property type="match status" value="1"/>
</dbReference>
<dbReference type="GO" id="GO:0005524">
    <property type="term" value="F:ATP binding"/>
    <property type="evidence" value="ECO:0007669"/>
    <property type="project" value="UniProtKB-UniRule"/>
</dbReference>
<comment type="caution">
    <text evidence="10">The sequence shown here is derived from an EMBL/GenBank/DDBJ whole genome shotgun (WGS) entry which is preliminary data.</text>
</comment>
<keyword evidence="11" id="KW-1185">Reference proteome</keyword>
<comment type="similarity">
    <text evidence="8">Belongs to the tRNA(Ile)-lysidine synthase family.</text>
</comment>
<dbReference type="AlphaFoldDB" id="A0A2U2B4X8"/>
<evidence type="ECO:0000256" key="1">
    <source>
        <dbReference type="ARBA" id="ARBA00004496"/>
    </source>
</evidence>
<protein>
    <recommendedName>
        <fullName evidence="8">tRNA(Ile)-lysidine synthase</fullName>
        <ecNumber evidence="8">6.3.4.19</ecNumber>
    </recommendedName>
    <alternativeName>
        <fullName evidence="8">tRNA(Ile)-2-lysyl-cytidine synthase</fullName>
    </alternativeName>
    <alternativeName>
        <fullName evidence="8">tRNA(Ile)-lysidine synthetase</fullName>
    </alternativeName>
</protein>
<evidence type="ECO:0000313" key="10">
    <source>
        <dbReference type="EMBL" id="PWD98131.1"/>
    </source>
</evidence>
<reference evidence="10 11" key="1">
    <citation type="submission" date="2018-05" db="EMBL/GenBank/DDBJ databases">
        <title>Marinilabilia rubrum sp. nov., isolated from saltern sediment.</title>
        <authorList>
            <person name="Zhang R."/>
        </authorList>
    </citation>
    <scope>NUCLEOTIDE SEQUENCE [LARGE SCALE GENOMIC DNA]</scope>
    <source>
        <strain evidence="10 11">WTE16</strain>
    </source>
</reference>
<evidence type="ECO:0000256" key="2">
    <source>
        <dbReference type="ARBA" id="ARBA00022490"/>
    </source>
</evidence>
<dbReference type="Proteomes" id="UP000244956">
    <property type="component" value="Unassembled WGS sequence"/>
</dbReference>
<dbReference type="GO" id="GO:0005737">
    <property type="term" value="C:cytoplasm"/>
    <property type="evidence" value="ECO:0007669"/>
    <property type="project" value="UniProtKB-SubCell"/>
</dbReference>
<dbReference type="HAMAP" id="MF_01161">
    <property type="entry name" value="tRNA_Ile_lys_synt"/>
    <property type="match status" value="1"/>
</dbReference>
<organism evidence="10 11">
    <name type="scientific">Marinilabilia rubra</name>
    <dbReference type="NCBI Taxonomy" id="2162893"/>
    <lineage>
        <taxon>Bacteria</taxon>
        <taxon>Pseudomonadati</taxon>
        <taxon>Bacteroidota</taxon>
        <taxon>Bacteroidia</taxon>
        <taxon>Marinilabiliales</taxon>
        <taxon>Marinilabiliaceae</taxon>
        <taxon>Marinilabilia</taxon>
    </lineage>
</organism>
<evidence type="ECO:0000259" key="9">
    <source>
        <dbReference type="SMART" id="SM00977"/>
    </source>
</evidence>
<dbReference type="GO" id="GO:0006400">
    <property type="term" value="P:tRNA modification"/>
    <property type="evidence" value="ECO:0007669"/>
    <property type="project" value="UniProtKB-UniRule"/>
</dbReference>
<dbReference type="EMBL" id="QEWP01000019">
    <property type="protein sequence ID" value="PWD98131.1"/>
    <property type="molecule type" value="Genomic_DNA"/>
</dbReference>
<keyword evidence="4 8" id="KW-0819">tRNA processing</keyword>
<name>A0A2U2B4X8_9BACT</name>
<dbReference type="OrthoDB" id="9807403at2"/>
<comment type="domain">
    <text evidence="8">The N-terminal region contains the highly conserved SGGXDS motif, predicted to be a P-loop motif involved in ATP binding.</text>
</comment>
<evidence type="ECO:0000256" key="6">
    <source>
        <dbReference type="ARBA" id="ARBA00022840"/>
    </source>
</evidence>
<proteinExistence type="inferred from homology"/>
<evidence type="ECO:0000256" key="8">
    <source>
        <dbReference type="HAMAP-Rule" id="MF_01161"/>
    </source>
</evidence>
<dbReference type="Pfam" id="PF01171">
    <property type="entry name" value="ATP_bind_3"/>
    <property type="match status" value="1"/>
</dbReference>
<keyword evidence="2 8" id="KW-0963">Cytoplasm</keyword>
<evidence type="ECO:0000256" key="7">
    <source>
        <dbReference type="ARBA" id="ARBA00048539"/>
    </source>
</evidence>
<dbReference type="NCBIfam" id="TIGR02432">
    <property type="entry name" value="lysidine_TilS_N"/>
    <property type="match status" value="1"/>
</dbReference>
<keyword evidence="5 8" id="KW-0547">Nucleotide-binding</keyword>
<evidence type="ECO:0000256" key="3">
    <source>
        <dbReference type="ARBA" id="ARBA00022598"/>
    </source>
</evidence>
<keyword evidence="3 8" id="KW-0436">Ligase</keyword>
<accession>A0A2U2B4X8</accession>
<comment type="subcellular location">
    <subcellularLocation>
        <location evidence="1 8">Cytoplasm</location>
    </subcellularLocation>
</comment>
<dbReference type="GO" id="GO:0032267">
    <property type="term" value="F:tRNA(Ile)-lysidine synthase activity"/>
    <property type="evidence" value="ECO:0007669"/>
    <property type="project" value="UniProtKB-EC"/>
</dbReference>
<dbReference type="InterPro" id="IPR012094">
    <property type="entry name" value="tRNA_Ile_lys_synt"/>
</dbReference>
<dbReference type="InterPro" id="IPR012796">
    <property type="entry name" value="Lysidine-tRNA-synth_C"/>
</dbReference>
<dbReference type="InterPro" id="IPR014729">
    <property type="entry name" value="Rossmann-like_a/b/a_fold"/>
</dbReference>
<dbReference type="Gene3D" id="3.40.50.620">
    <property type="entry name" value="HUPs"/>
    <property type="match status" value="1"/>
</dbReference>
<dbReference type="Pfam" id="PF11734">
    <property type="entry name" value="TilS_C"/>
    <property type="match status" value="1"/>
</dbReference>
<sequence length="441" mass="51972">MVLSRVKEALENLGVKPEDRILVALSGGADSMTLLFLLNELGHFCQAAHCNFHLRDKESNQDERFVFDYCLGRDIPIHVKHFDTQEEARKRGISIEMAARDLRYKWFWELVDKEGFQWLMTGHHGDDMIETFFLNLARGTGLRGLKGMRPKNGKLIRPLLSLQREEIEQFCHENGIPYRTDSSNSDVIFQRNNIRHNVLPVMNMLNPSFFNTMLHNFHNLDEAWQIFEKEVSEVRKNVVAEEDNQMLVPLRLIREHPQKRTMLFEILHPYGFNSKTIDEVIDSLGGTPGKQFFSQTHRLVRDRYNLILVPRDEADHRFYYIQGDDENIEDPFPMSLRIFEKNDDFTFSRESECVHLDADLIEFPLHLRHWQDGDHFRPLGMEQFKKLSDFFVDQKFSLVGKEKTWLLISGEDIIWVVGHRIDDRFKVSKTTRRILELKVKP</sequence>
<feature type="domain" description="Lysidine-tRNA(Ile) synthetase C-terminal" evidence="9">
    <location>
        <begin position="365"/>
        <end position="437"/>
    </location>
</feature>
<evidence type="ECO:0000313" key="11">
    <source>
        <dbReference type="Proteomes" id="UP000244956"/>
    </source>
</evidence>
<dbReference type="PANTHER" id="PTHR43033:SF1">
    <property type="entry name" value="TRNA(ILE)-LYSIDINE SYNTHASE-RELATED"/>
    <property type="match status" value="1"/>
</dbReference>
<dbReference type="PANTHER" id="PTHR43033">
    <property type="entry name" value="TRNA(ILE)-LYSIDINE SYNTHASE-RELATED"/>
    <property type="match status" value="1"/>
</dbReference>
<gene>
    <name evidence="8 10" type="primary">tilS</name>
    <name evidence="10" type="ORF">DDZ16_17475</name>
</gene>
<dbReference type="InterPro" id="IPR012795">
    <property type="entry name" value="tRNA_Ile_lys_synt_N"/>
</dbReference>
<dbReference type="SUPFAM" id="SSF52402">
    <property type="entry name" value="Adenine nucleotide alpha hydrolases-like"/>
    <property type="match status" value="1"/>
</dbReference>
<dbReference type="EC" id="6.3.4.19" evidence="8"/>
<feature type="binding site" evidence="8">
    <location>
        <begin position="26"/>
        <end position="31"/>
    </location>
    <ligand>
        <name>ATP</name>
        <dbReference type="ChEBI" id="CHEBI:30616"/>
    </ligand>
</feature>
<evidence type="ECO:0000256" key="5">
    <source>
        <dbReference type="ARBA" id="ARBA00022741"/>
    </source>
</evidence>